<evidence type="ECO:0000259" key="6">
    <source>
        <dbReference type="Pfam" id="PF17846"/>
    </source>
</evidence>
<dbReference type="EMBL" id="PRFA01000016">
    <property type="protein sequence ID" value="PWU97215.1"/>
    <property type="molecule type" value="Genomic_DNA"/>
</dbReference>
<dbReference type="VEuPathDB" id="TriTrypDB:TcYC6_0031290"/>
<dbReference type="VEuPathDB" id="TriTrypDB:TcCLB.507221.80"/>
<keyword evidence="3" id="KW-0269">Exonuclease</keyword>
<dbReference type="Gene3D" id="3.40.50.12390">
    <property type="match status" value="2"/>
</dbReference>
<dbReference type="InterPro" id="IPR041412">
    <property type="entry name" value="Xrn1_helical"/>
</dbReference>
<proteinExistence type="predicted"/>
<evidence type="ECO:0000256" key="2">
    <source>
        <dbReference type="ARBA" id="ARBA00022801"/>
    </source>
</evidence>
<dbReference type="Pfam" id="PF17846">
    <property type="entry name" value="XRN_M"/>
    <property type="match status" value="1"/>
</dbReference>
<dbReference type="Pfam" id="PF03159">
    <property type="entry name" value="XRN_N"/>
    <property type="match status" value="1"/>
</dbReference>
<dbReference type="GO" id="GO:0004534">
    <property type="term" value="F:5'-3' RNA exonuclease activity"/>
    <property type="evidence" value="ECO:0007669"/>
    <property type="project" value="TreeGrafter"/>
</dbReference>
<dbReference type="VEuPathDB" id="TriTrypDB:TcCLB.504427.130"/>
<dbReference type="VEuPathDB" id="TriTrypDB:TcCL_ESM06076"/>
<dbReference type="VEuPathDB" id="TriTrypDB:Tc_MARK_9324"/>
<comment type="caution">
    <text evidence="7">The sequence shown here is derived from an EMBL/GenBank/DDBJ whole genome shotgun (WGS) entry which is preliminary data.</text>
</comment>
<evidence type="ECO:0000256" key="1">
    <source>
        <dbReference type="ARBA" id="ARBA00022722"/>
    </source>
</evidence>
<dbReference type="PANTHER" id="PTHR12341">
    <property type="entry name" value="5'-&gt;3' EXORIBONUCLEASE"/>
    <property type="match status" value="1"/>
</dbReference>
<dbReference type="GO" id="GO:0005634">
    <property type="term" value="C:nucleus"/>
    <property type="evidence" value="ECO:0007669"/>
    <property type="project" value="TreeGrafter"/>
</dbReference>
<name>A0A2V2VLA1_TRYCR</name>
<feature type="domain" description="Xrn1 N-terminal" evidence="5">
    <location>
        <begin position="1"/>
        <end position="236"/>
    </location>
</feature>
<evidence type="ECO:0000256" key="4">
    <source>
        <dbReference type="SAM" id="MobiDB-lite"/>
    </source>
</evidence>
<evidence type="ECO:0000313" key="8">
    <source>
        <dbReference type="Proteomes" id="UP000246121"/>
    </source>
</evidence>
<dbReference type="InterPro" id="IPR004859">
    <property type="entry name" value="Xrn1_N"/>
</dbReference>
<evidence type="ECO:0000313" key="7">
    <source>
        <dbReference type="EMBL" id="PWU97215.1"/>
    </source>
</evidence>
<keyword evidence="2" id="KW-0378">Hydrolase</keyword>
<dbReference type="VEuPathDB" id="TriTrypDB:BCY84_07911"/>
<keyword evidence="1" id="KW-0540">Nuclease</keyword>
<dbReference type="PANTHER" id="PTHR12341:SF29">
    <property type="entry name" value="EXONUCLEASE XRNC, PUTATIVE-RELATED"/>
    <property type="match status" value="1"/>
</dbReference>
<dbReference type="VEuPathDB" id="TriTrypDB:TCDM_08355"/>
<dbReference type="GO" id="GO:0000956">
    <property type="term" value="P:nuclear-transcribed mRNA catabolic process"/>
    <property type="evidence" value="ECO:0007669"/>
    <property type="project" value="TreeGrafter"/>
</dbReference>
<protein>
    <submittedName>
        <fullName evidence="7">Putative 5'-3' exoribonuclease C</fullName>
    </submittedName>
</protein>
<dbReference type="GO" id="GO:0003723">
    <property type="term" value="F:RNA binding"/>
    <property type="evidence" value="ECO:0007669"/>
    <property type="project" value="TreeGrafter"/>
</dbReference>
<accession>A0A2V2VLA1</accession>
<dbReference type="AlphaFoldDB" id="A0A2V2VLA1"/>
<organism evidence="7 8">
    <name type="scientific">Trypanosoma cruzi</name>
    <dbReference type="NCBI Taxonomy" id="5693"/>
    <lineage>
        <taxon>Eukaryota</taxon>
        <taxon>Discoba</taxon>
        <taxon>Euglenozoa</taxon>
        <taxon>Kinetoplastea</taxon>
        <taxon>Metakinetoplastina</taxon>
        <taxon>Trypanosomatida</taxon>
        <taxon>Trypanosomatidae</taxon>
        <taxon>Trypanosoma</taxon>
        <taxon>Schizotrypanum</taxon>
    </lineage>
</organism>
<feature type="compositionally biased region" description="Basic and acidic residues" evidence="4">
    <location>
        <begin position="830"/>
        <end position="846"/>
    </location>
</feature>
<dbReference type="VEuPathDB" id="TriTrypDB:TcCLB.509331.9"/>
<dbReference type="Proteomes" id="UP000246121">
    <property type="component" value="Unassembled WGS sequence"/>
</dbReference>
<dbReference type="VEuPathDB" id="TriTrypDB:TcG_06702"/>
<gene>
    <name evidence="7" type="ORF">C4B63_16g19</name>
</gene>
<dbReference type="VEuPathDB" id="TriTrypDB:C4B63_16g19"/>
<feature type="region of interest" description="Disordered" evidence="4">
    <location>
        <begin position="95"/>
        <end position="114"/>
    </location>
</feature>
<evidence type="ECO:0000259" key="5">
    <source>
        <dbReference type="Pfam" id="PF03159"/>
    </source>
</evidence>
<sequence>MGVPLLLTWLKRRFAPCFLSSSCCPAADCLYIDVNGLVYQAAALATASEASAVDIDAAILRKLFDIIDDIVLRLVRPRFLVYLAVDGISPMGKLAQQRSRRRRRSGGGSRGRNAVEWDSNSISVGTPFMSRLTEALHFYCASRAERINGERLRDELQQVARGNTTGGDVPVTPITFIVDDVWRPGEGESKIADAIRRFRSQSTYDPNTSHIICSSDTDVTVCSLILHEPRIHVLRYECSPSHHGGGASRGGDSGSWRNQVGDAWASTFFSIHAFREELRNKLRLQTSRKDSAEEAERRNRQFERALHDVVFVLLLFGNDFLPSVGCRIEEGFLDDLLELLATDFISRDRSIIDPVTNTIQFDSARYALDSLAEMRRERACGDGLCVDNGNEGATDWGFVDDTFRKQRQLKEETELAPKCYAYWTMLQWSLQNSAGVVEHWGCYYPYGTAPPLHLLRKYCGMLSYDALMELAKKRSHSRHRGATSDSNAVETTDKLWDDGPGDVLVQLLVLLPARSTALLPSAVRNAYGEIEHMVLAPVEQMNFAAISAWCEEKKAMFTEEERTRFRAYALAARPHMLAQEVHGAPIHGSEMVFVADWDAEAFAMEVQQAKSARLSEITTAEGLKKSENGATAPAVSTSSLFVSSFFDTRPARKASSAAAAALIAASKKADASDRNNRNEKSACSNESHTNDVLLTPAVTVQETRPRLSEEVEMRQGRGFTLVTAPTEVLGDVAMIKNVGSVVGDTFVCGQHTSPPLSRNSRTMRVRLRWRVASKPLLTSATFVPDLLPGYITPPSLPSAPSSSSHETNKVVVKRPASAMNVSDSNSGRSDNGDYVDKKGEVEEGKGDFSTCNVISELEKKKEAVRRRLEALQSRVGGNAL</sequence>
<dbReference type="VEuPathDB" id="TriTrypDB:ECC02_002155"/>
<feature type="region of interest" description="Disordered" evidence="4">
    <location>
        <begin position="796"/>
        <end position="849"/>
    </location>
</feature>
<dbReference type="VEuPathDB" id="TriTrypDB:C3747_21g67"/>
<feature type="region of interest" description="Disordered" evidence="4">
    <location>
        <begin position="667"/>
        <end position="688"/>
    </location>
</feature>
<dbReference type="VEuPathDB" id="TriTrypDB:Tc_MARK_9323"/>
<evidence type="ECO:0000256" key="3">
    <source>
        <dbReference type="ARBA" id="ARBA00022839"/>
    </source>
</evidence>
<dbReference type="VEuPathDB" id="TriTrypDB:TCSYLVIO_000049"/>
<reference evidence="7 8" key="1">
    <citation type="journal article" date="2018" name="Microb. Genom.">
        <title>Expanding an expanded genome: long-read sequencing of Trypanosoma cruzi.</title>
        <authorList>
            <person name="Berna L."/>
            <person name="Rodriguez M."/>
            <person name="Chiribao M.L."/>
            <person name="Parodi-Talice A."/>
            <person name="Pita S."/>
            <person name="Rijo G."/>
            <person name="Alvarez-Valin F."/>
            <person name="Robello C."/>
        </authorList>
    </citation>
    <scope>NUCLEOTIDE SEQUENCE [LARGE SCALE GENOMIC DNA]</scope>
    <source>
        <strain evidence="7 8">Dm28c</strain>
    </source>
</reference>
<dbReference type="VEuPathDB" id="TriTrypDB:TcBrA4_0138130"/>
<dbReference type="InterPro" id="IPR027073">
    <property type="entry name" value="5_3_exoribonuclease"/>
</dbReference>
<feature type="domain" description="Xrn1 helical" evidence="6">
    <location>
        <begin position="301"/>
        <end position="373"/>
    </location>
</feature>
<feature type="compositionally biased region" description="Basic and acidic residues" evidence="4">
    <location>
        <begin position="667"/>
        <end position="680"/>
    </location>
</feature>